<dbReference type="AlphaFoldDB" id="A0A250IUD1"/>
<dbReference type="InterPro" id="IPR032675">
    <property type="entry name" value="LRR_dom_sf"/>
</dbReference>
<sequence length="52" mass="5916">MERLWLGSTGLRQLPGELGRPERLTFLDLQATELKSLPACLFQMKSLKTLDL</sequence>
<dbReference type="RefSeq" id="WP_157758164.1">
    <property type="nucleotide sequence ID" value="NZ_CP022098.1"/>
</dbReference>
<dbReference type="EMBL" id="CP022098">
    <property type="protein sequence ID" value="ATB34850.1"/>
    <property type="molecule type" value="Genomic_DNA"/>
</dbReference>
<reference evidence="1 2" key="1">
    <citation type="submission" date="2017-06" db="EMBL/GenBank/DDBJ databases">
        <title>Sequencing and comparative analysis of myxobacterial genomes.</title>
        <authorList>
            <person name="Rupp O."/>
            <person name="Goesmann A."/>
            <person name="Sogaard-Andersen L."/>
        </authorList>
    </citation>
    <scope>NUCLEOTIDE SEQUENCE [LARGE SCALE GENOMIC DNA]</scope>
    <source>
        <strain evidence="1 2">DSM 52655</strain>
    </source>
</reference>
<dbReference type="Gene3D" id="3.80.10.10">
    <property type="entry name" value="Ribonuclease Inhibitor"/>
    <property type="match status" value="1"/>
</dbReference>
<evidence type="ECO:0000313" key="2">
    <source>
        <dbReference type="Proteomes" id="UP000217257"/>
    </source>
</evidence>
<evidence type="ECO:0000313" key="1">
    <source>
        <dbReference type="EMBL" id="ATB34850.1"/>
    </source>
</evidence>
<accession>A0A250IUD1</accession>
<gene>
    <name evidence="1" type="ORF">CYFUS_000257</name>
</gene>
<dbReference type="SUPFAM" id="SSF52075">
    <property type="entry name" value="Outer arm dynein light chain 1"/>
    <property type="match status" value="1"/>
</dbReference>
<proteinExistence type="predicted"/>
<organism evidence="1 2">
    <name type="scientific">Cystobacter fuscus</name>
    <dbReference type="NCBI Taxonomy" id="43"/>
    <lineage>
        <taxon>Bacteria</taxon>
        <taxon>Pseudomonadati</taxon>
        <taxon>Myxococcota</taxon>
        <taxon>Myxococcia</taxon>
        <taxon>Myxococcales</taxon>
        <taxon>Cystobacterineae</taxon>
        <taxon>Archangiaceae</taxon>
        <taxon>Cystobacter</taxon>
    </lineage>
</organism>
<dbReference type="Proteomes" id="UP000217257">
    <property type="component" value="Chromosome"/>
</dbReference>
<dbReference type="KEGG" id="cfus:CYFUS_000257"/>
<name>A0A250IUD1_9BACT</name>
<protein>
    <submittedName>
        <fullName evidence="1">Uncharacterized protein</fullName>
    </submittedName>
</protein>